<evidence type="ECO:0000256" key="1">
    <source>
        <dbReference type="ARBA" id="ARBA00023125"/>
    </source>
</evidence>
<dbReference type="GO" id="GO:0003677">
    <property type="term" value="F:DNA binding"/>
    <property type="evidence" value="ECO:0007669"/>
    <property type="project" value="UniProtKB-KW"/>
</dbReference>
<dbReference type="InterPro" id="IPR036388">
    <property type="entry name" value="WH-like_DNA-bd_sf"/>
</dbReference>
<dbReference type="InterPro" id="IPR001845">
    <property type="entry name" value="HTH_ArsR_DNA-bd_dom"/>
</dbReference>
<dbReference type="InterPro" id="IPR011991">
    <property type="entry name" value="ArsR-like_HTH"/>
</dbReference>
<evidence type="ECO:0000313" key="3">
    <source>
        <dbReference type="EMBL" id="XDI38514.1"/>
    </source>
</evidence>
<dbReference type="SMART" id="SM00418">
    <property type="entry name" value="HTH_ARSR"/>
    <property type="match status" value="1"/>
</dbReference>
<keyword evidence="1" id="KW-0238">DNA-binding</keyword>
<dbReference type="Pfam" id="PF12840">
    <property type="entry name" value="HTH_20"/>
    <property type="match status" value="1"/>
</dbReference>
<dbReference type="SUPFAM" id="SSF46785">
    <property type="entry name" value="Winged helix' DNA-binding domain"/>
    <property type="match status" value="1"/>
</dbReference>
<organism evidence="3">
    <name type="scientific">Alkalihalophilus sp. As8PL</name>
    <dbReference type="NCBI Taxonomy" id="3237103"/>
    <lineage>
        <taxon>Bacteria</taxon>
        <taxon>Bacillati</taxon>
        <taxon>Bacillota</taxon>
        <taxon>Bacilli</taxon>
        <taxon>Bacillales</taxon>
        <taxon>Bacillaceae</taxon>
        <taxon>Alkalihalophilus</taxon>
    </lineage>
</organism>
<dbReference type="AlphaFoldDB" id="A0AB39BYJ6"/>
<dbReference type="EMBL" id="CP162551">
    <property type="protein sequence ID" value="XDI38514.1"/>
    <property type="molecule type" value="Genomic_DNA"/>
</dbReference>
<name>A0AB39BYJ6_9BACI</name>
<protein>
    <submittedName>
        <fullName evidence="3">Helix-turn-helix domain-containing protein</fullName>
    </submittedName>
</protein>
<gene>
    <name evidence="3" type="ORF">AB3N04_09445</name>
</gene>
<sequence length="179" mass="20786">MSRKKADIMLHPIRMRIIQELLKTPNQTVQHLINHLEDVPQATMYRHLKLLLNAGLIQVVETNKVRGTVEKIYAVVTDNLTISDEEIKETAPEEYLQYFMTYQANLLKEFERYVMSAEPQSYKEDGLGFWQATLHLSDEELLEFGEKVGRLIQEAVDKKPNENRRARTLATIMIPEAES</sequence>
<dbReference type="InterPro" id="IPR036390">
    <property type="entry name" value="WH_DNA-bd_sf"/>
</dbReference>
<dbReference type="Gene3D" id="6.10.140.2180">
    <property type="match status" value="1"/>
</dbReference>
<reference evidence="3" key="1">
    <citation type="submission" date="2024-07" db="EMBL/GenBank/DDBJ databases">
        <title>Identification and characteristics of an arsenic-resistant bacterial isolate, which belongs to a novel species.</title>
        <authorList>
            <person name="Juszczyk A."/>
            <person name="Kowalczyk A."/>
            <person name="Was K."/>
            <person name="Kosowicz W."/>
            <person name="Budzyn A."/>
            <person name="Latowski D."/>
        </authorList>
    </citation>
    <scope>NUCLEOTIDE SEQUENCE</scope>
    <source>
        <strain evidence="3">As8PL</strain>
    </source>
</reference>
<dbReference type="Gene3D" id="1.10.10.10">
    <property type="entry name" value="Winged helix-like DNA-binding domain superfamily/Winged helix DNA-binding domain"/>
    <property type="match status" value="1"/>
</dbReference>
<dbReference type="GO" id="GO:0003700">
    <property type="term" value="F:DNA-binding transcription factor activity"/>
    <property type="evidence" value="ECO:0007669"/>
    <property type="project" value="InterPro"/>
</dbReference>
<dbReference type="CDD" id="cd00090">
    <property type="entry name" value="HTH_ARSR"/>
    <property type="match status" value="1"/>
</dbReference>
<feature type="domain" description="HTH arsR-type" evidence="2">
    <location>
        <begin position="4"/>
        <end position="81"/>
    </location>
</feature>
<proteinExistence type="predicted"/>
<accession>A0AB39BYJ6</accession>
<dbReference type="RefSeq" id="WP_368505797.1">
    <property type="nucleotide sequence ID" value="NZ_CP162551.1"/>
</dbReference>
<dbReference type="NCBIfam" id="NF005061">
    <property type="entry name" value="PRK06474.1"/>
    <property type="match status" value="1"/>
</dbReference>
<evidence type="ECO:0000259" key="2">
    <source>
        <dbReference type="SMART" id="SM00418"/>
    </source>
</evidence>